<dbReference type="PRINTS" id="PR00080">
    <property type="entry name" value="SDRFAMILY"/>
</dbReference>
<evidence type="ECO:0000313" key="3">
    <source>
        <dbReference type="EMBL" id="MFD2670597.1"/>
    </source>
</evidence>
<dbReference type="SUPFAM" id="SSF51735">
    <property type="entry name" value="NAD(P)-binding Rossmann-fold domains"/>
    <property type="match status" value="1"/>
</dbReference>
<keyword evidence="2 3" id="KW-0560">Oxidoreductase</keyword>
<dbReference type="Pfam" id="PF13561">
    <property type="entry name" value="adh_short_C2"/>
    <property type="match status" value="1"/>
</dbReference>
<evidence type="ECO:0000313" key="4">
    <source>
        <dbReference type="Proteomes" id="UP001597497"/>
    </source>
</evidence>
<keyword evidence="4" id="KW-1185">Reference proteome</keyword>
<accession>A0ABW5R6E6</accession>
<organism evidence="3 4">
    <name type="scientific">Marinicrinis sediminis</name>
    <dbReference type="NCBI Taxonomy" id="1652465"/>
    <lineage>
        <taxon>Bacteria</taxon>
        <taxon>Bacillati</taxon>
        <taxon>Bacillota</taxon>
        <taxon>Bacilli</taxon>
        <taxon>Bacillales</taxon>
        <taxon>Paenibacillaceae</taxon>
    </lineage>
</organism>
<dbReference type="InterPro" id="IPR002347">
    <property type="entry name" value="SDR_fam"/>
</dbReference>
<gene>
    <name evidence="3" type="ORF">ACFSUC_03105</name>
</gene>
<dbReference type="RefSeq" id="WP_379928004.1">
    <property type="nucleotide sequence ID" value="NZ_JBHUMM010000005.1"/>
</dbReference>
<reference evidence="4" key="1">
    <citation type="journal article" date="2019" name="Int. J. Syst. Evol. Microbiol.">
        <title>The Global Catalogue of Microorganisms (GCM) 10K type strain sequencing project: providing services to taxonomists for standard genome sequencing and annotation.</title>
        <authorList>
            <consortium name="The Broad Institute Genomics Platform"/>
            <consortium name="The Broad Institute Genome Sequencing Center for Infectious Disease"/>
            <person name="Wu L."/>
            <person name="Ma J."/>
        </authorList>
    </citation>
    <scope>NUCLEOTIDE SEQUENCE [LARGE SCALE GENOMIC DNA]</scope>
    <source>
        <strain evidence="4">KCTC 33676</strain>
    </source>
</reference>
<comment type="similarity">
    <text evidence="1">Belongs to the short-chain dehydrogenases/reductases (SDR) family.</text>
</comment>
<sequence>MTNRKVMLITGTRKGIGRYLVEYYTERGYEVIGCSRGAAEEEIRHYHHYCLDVADEPKVKAMFADIAGKHGHVDVLVNNAGIASMNHLLLTPLQTVENIFSTNVFGTFLFCREAAKLMRKSRYGRIVNFATVATPLRLEGEAVYAASKAAVSSLTEVMARELAPFRITVNAVGPTPVKTDLIRSVPQAKMDALIDRQAVKRFGEFRDISNVIDFFIREDSDFVTGQIVYLGGVS</sequence>
<dbReference type="EC" id="1.1.1.-" evidence="3"/>
<evidence type="ECO:0000256" key="1">
    <source>
        <dbReference type="ARBA" id="ARBA00006484"/>
    </source>
</evidence>
<dbReference type="PANTHER" id="PTHR42760:SF133">
    <property type="entry name" value="3-OXOACYL-[ACYL-CARRIER-PROTEIN] REDUCTASE"/>
    <property type="match status" value="1"/>
</dbReference>
<dbReference type="GO" id="GO:0016491">
    <property type="term" value="F:oxidoreductase activity"/>
    <property type="evidence" value="ECO:0007669"/>
    <property type="project" value="UniProtKB-KW"/>
</dbReference>
<dbReference type="PRINTS" id="PR00081">
    <property type="entry name" value="GDHRDH"/>
</dbReference>
<dbReference type="Proteomes" id="UP001597497">
    <property type="component" value="Unassembled WGS sequence"/>
</dbReference>
<proteinExistence type="inferred from homology"/>
<dbReference type="Gene3D" id="3.40.50.720">
    <property type="entry name" value="NAD(P)-binding Rossmann-like Domain"/>
    <property type="match status" value="1"/>
</dbReference>
<comment type="caution">
    <text evidence="3">The sequence shown here is derived from an EMBL/GenBank/DDBJ whole genome shotgun (WGS) entry which is preliminary data.</text>
</comment>
<evidence type="ECO:0000256" key="2">
    <source>
        <dbReference type="ARBA" id="ARBA00023002"/>
    </source>
</evidence>
<dbReference type="CDD" id="cd05233">
    <property type="entry name" value="SDR_c"/>
    <property type="match status" value="1"/>
</dbReference>
<dbReference type="InterPro" id="IPR036291">
    <property type="entry name" value="NAD(P)-bd_dom_sf"/>
</dbReference>
<name>A0ABW5R6E6_9BACL</name>
<dbReference type="EMBL" id="JBHUMM010000005">
    <property type="protein sequence ID" value="MFD2670597.1"/>
    <property type="molecule type" value="Genomic_DNA"/>
</dbReference>
<protein>
    <submittedName>
        <fullName evidence="3">SDR family NAD(P)-dependent oxidoreductase</fullName>
        <ecNumber evidence="3">1.1.1.-</ecNumber>
    </submittedName>
</protein>
<dbReference type="PANTHER" id="PTHR42760">
    <property type="entry name" value="SHORT-CHAIN DEHYDROGENASES/REDUCTASES FAMILY MEMBER"/>
    <property type="match status" value="1"/>
</dbReference>